<feature type="compositionally biased region" description="Basic and acidic residues" evidence="1">
    <location>
        <begin position="511"/>
        <end position="521"/>
    </location>
</feature>
<feature type="compositionally biased region" description="Basic and acidic residues" evidence="1">
    <location>
        <begin position="367"/>
        <end position="378"/>
    </location>
</feature>
<dbReference type="AlphaFoldDB" id="A0A1I8BKK5"/>
<dbReference type="WBParaSite" id="MhA1_Contig303.frz3.gene7">
    <property type="protein sequence ID" value="MhA1_Contig303.frz3.gene7"/>
    <property type="gene ID" value="MhA1_Contig303.frz3.gene7"/>
</dbReference>
<reference evidence="3" key="1">
    <citation type="submission" date="2016-11" db="UniProtKB">
        <authorList>
            <consortium name="WormBaseParasite"/>
        </authorList>
    </citation>
    <scope>IDENTIFICATION</scope>
</reference>
<evidence type="ECO:0000313" key="3">
    <source>
        <dbReference type="WBParaSite" id="MhA1_Contig303.frz3.gene7"/>
    </source>
</evidence>
<feature type="compositionally biased region" description="Basic residues" evidence="1">
    <location>
        <begin position="392"/>
        <end position="408"/>
    </location>
</feature>
<dbReference type="Proteomes" id="UP000095281">
    <property type="component" value="Unplaced"/>
</dbReference>
<organism evidence="2 3">
    <name type="scientific">Meloidogyne hapla</name>
    <name type="common">Root-knot nematode worm</name>
    <dbReference type="NCBI Taxonomy" id="6305"/>
    <lineage>
        <taxon>Eukaryota</taxon>
        <taxon>Metazoa</taxon>
        <taxon>Ecdysozoa</taxon>
        <taxon>Nematoda</taxon>
        <taxon>Chromadorea</taxon>
        <taxon>Rhabditida</taxon>
        <taxon>Tylenchina</taxon>
        <taxon>Tylenchomorpha</taxon>
        <taxon>Tylenchoidea</taxon>
        <taxon>Meloidogynidae</taxon>
        <taxon>Meloidogyninae</taxon>
        <taxon>Meloidogyne</taxon>
    </lineage>
</organism>
<dbReference type="OMA" id="PIYPRDE"/>
<feature type="region of interest" description="Disordered" evidence="1">
    <location>
        <begin position="367"/>
        <end position="521"/>
    </location>
</feature>
<feature type="compositionally biased region" description="Basic residues" evidence="1">
    <location>
        <begin position="424"/>
        <end position="433"/>
    </location>
</feature>
<sequence>MVSPPVQQDVSVVKEVPGVGELQGLEFVCDHEGYRYYKNTETGKQCCLDSTGHWFLYDESKGTFIPMNDANKTAPKAKVEDKGGDPRLKNVERFGIKFDHNGRPIFPKNERGLFILPKDEKKLPFFPVDEKGKPIFPHDYTKGESAFPVDDTDEPIFPRNAHNKPIVPNDKYGQPLFPKDASGNFIFPLNESNCPIPALTLDGLPVVPKDAYGNFVIPQDRDGNPLIQIASDGVTPVSSAEWKQWKKFYRDQARTFYKQQQLHMAVQHVPRSSTKHDTINSMFHPVNLEQQSVFFAADMQMLQMTRRVRPEDVDLPSAAEDVQHQMEYSEDVDKNGATSLDPKQLKRKKFIEAQLKSIKKPLSPKIDVKKVKKEVKAGKERKKNKTKESSRKNKKKRNRSRKRRRSPSRSRSTSRDTMEMISRDKRHVKKRSRSSLSFSRSDSSVTSRSTQASSFISENKEEEERLRKRLLSKTMHENESVKSVKQEAEEYGPKPPAMLKNGSSDMELSDEERRAEEAAALHQPKLEIVEEKSSTSIGKNIQNAKATMGPFNVKEVLESGRNDLIKSCKEQERERYDQLKLKIAELLVEKSIHKLNLVKLREAEKRIDGRDVDNVSVSSDDGV</sequence>
<feature type="compositionally biased region" description="Basic and acidic residues" evidence="1">
    <location>
        <begin position="413"/>
        <end position="423"/>
    </location>
</feature>
<evidence type="ECO:0000313" key="2">
    <source>
        <dbReference type="Proteomes" id="UP000095281"/>
    </source>
</evidence>
<evidence type="ECO:0000256" key="1">
    <source>
        <dbReference type="SAM" id="MobiDB-lite"/>
    </source>
</evidence>
<accession>A0A1I8BKK5</accession>
<proteinExistence type="predicted"/>
<keyword evidence="2" id="KW-1185">Reference proteome</keyword>
<name>A0A1I8BKK5_MELHA</name>
<feature type="compositionally biased region" description="Basic and acidic residues" evidence="1">
    <location>
        <begin position="474"/>
        <end position="492"/>
    </location>
</feature>
<protein>
    <submittedName>
        <fullName evidence="3">C3H1-type domain-containing protein</fullName>
    </submittedName>
</protein>
<feature type="compositionally biased region" description="Low complexity" evidence="1">
    <location>
        <begin position="434"/>
        <end position="454"/>
    </location>
</feature>